<organism evidence="1 2">
    <name type="scientific">Nocardia wallacei</name>
    <dbReference type="NCBI Taxonomy" id="480035"/>
    <lineage>
        <taxon>Bacteria</taxon>
        <taxon>Bacillati</taxon>
        <taxon>Actinomycetota</taxon>
        <taxon>Actinomycetes</taxon>
        <taxon>Mycobacteriales</taxon>
        <taxon>Nocardiaceae</taxon>
        <taxon>Nocardia</taxon>
    </lineage>
</organism>
<keyword evidence="1" id="KW-0560">Oxidoreductase</keyword>
<dbReference type="EMBL" id="AP023396">
    <property type="protein sequence ID" value="BCK56284.1"/>
    <property type="molecule type" value="Genomic_DNA"/>
</dbReference>
<protein>
    <submittedName>
        <fullName evidence="1">Antibiotic biosynthesis monooxygenase</fullName>
    </submittedName>
</protein>
<dbReference type="RefSeq" id="WP_187683383.1">
    <property type="nucleotide sequence ID" value="NZ_AP023396.1"/>
</dbReference>
<sequence length="231" mass="25041">MNATAHQQVPAPTDPIAMFGLWRVGTPDRQTAAIDAIATAWQARPWPGEGLSSYAVLAGDDGDTLLHYSQTPRLDAPVRQDLTWKSDVDAAVPGINRLGVTACHLRQSTPAHAGLDDVGCLVLVTRVFDGPDLERAERLVHTMFAAGAKTPPAEGMISAHFYVSLDGTEVFNYALWTSAAAHQTAIDNVPKPLADSEEWQHAHAWPGLLTTSFQRFRPRLLMESPASTPSR</sequence>
<keyword evidence="1" id="KW-0503">Monooxygenase</keyword>
<dbReference type="GO" id="GO:0004497">
    <property type="term" value="F:monooxygenase activity"/>
    <property type="evidence" value="ECO:0007669"/>
    <property type="project" value="UniProtKB-KW"/>
</dbReference>
<keyword evidence="2" id="KW-1185">Reference proteome</keyword>
<evidence type="ECO:0000313" key="1">
    <source>
        <dbReference type="EMBL" id="BCK56284.1"/>
    </source>
</evidence>
<reference evidence="1 2" key="1">
    <citation type="submission" date="2020-08" db="EMBL/GenBank/DDBJ databases">
        <title>Genome Sequencing of Nocardia wallacei strain FMUON74 and assembly.</title>
        <authorList>
            <person name="Toyokawa M."/>
            <person name="Uesaka K."/>
        </authorList>
    </citation>
    <scope>NUCLEOTIDE SEQUENCE [LARGE SCALE GENOMIC DNA]</scope>
    <source>
        <strain evidence="1 2">FMUON74</strain>
    </source>
</reference>
<evidence type="ECO:0000313" key="2">
    <source>
        <dbReference type="Proteomes" id="UP000516173"/>
    </source>
</evidence>
<dbReference type="KEGG" id="nwl:NWFMUON74_40560"/>
<dbReference type="SUPFAM" id="SSF54909">
    <property type="entry name" value="Dimeric alpha+beta barrel"/>
    <property type="match status" value="1"/>
</dbReference>
<proteinExistence type="predicted"/>
<name>A0A7G1KSW7_9NOCA</name>
<accession>A0A7G1KSW7</accession>
<dbReference type="GeneID" id="80348539"/>
<dbReference type="Proteomes" id="UP000516173">
    <property type="component" value="Chromosome"/>
</dbReference>
<dbReference type="Gene3D" id="3.30.70.100">
    <property type="match status" value="2"/>
</dbReference>
<dbReference type="InterPro" id="IPR011008">
    <property type="entry name" value="Dimeric_a/b-barrel"/>
</dbReference>
<dbReference type="AlphaFoldDB" id="A0A7G1KSW7"/>
<gene>
    <name evidence="1" type="ORF">NWFMUON74_40560</name>
</gene>